<dbReference type="EMBL" id="BKCJ010002137">
    <property type="protein sequence ID" value="GEU46526.1"/>
    <property type="molecule type" value="Genomic_DNA"/>
</dbReference>
<protein>
    <submittedName>
        <fullName evidence="1">UBN2 domain-containing protein</fullName>
    </submittedName>
</protein>
<evidence type="ECO:0000313" key="1">
    <source>
        <dbReference type="EMBL" id="GEU46526.1"/>
    </source>
</evidence>
<organism evidence="1">
    <name type="scientific">Tanacetum cinerariifolium</name>
    <name type="common">Dalmatian daisy</name>
    <name type="synonym">Chrysanthemum cinerariifolium</name>
    <dbReference type="NCBI Taxonomy" id="118510"/>
    <lineage>
        <taxon>Eukaryota</taxon>
        <taxon>Viridiplantae</taxon>
        <taxon>Streptophyta</taxon>
        <taxon>Embryophyta</taxon>
        <taxon>Tracheophyta</taxon>
        <taxon>Spermatophyta</taxon>
        <taxon>Magnoliopsida</taxon>
        <taxon>eudicotyledons</taxon>
        <taxon>Gunneridae</taxon>
        <taxon>Pentapetalae</taxon>
        <taxon>asterids</taxon>
        <taxon>campanulids</taxon>
        <taxon>Asterales</taxon>
        <taxon>Asteraceae</taxon>
        <taxon>Asteroideae</taxon>
        <taxon>Anthemideae</taxon>
        <taxon>Anthemidinae</taxon>
        <taxon>Tanacetum</taxon>
    </lineage>
</organism>
<sequence>MEVLPVSTSNSTMVGDLRDPIWIKLVSTGYRFGAVYELMTQSGDLVGVLVYIQGEVLSGPSALSGPSDLKRTMSMGALFKDHLCYRMDVETSYEKLNDDEKKKLGKTNEAKMALYNALLHKEYERVFMCKTTKEFSISSEETIDSVFTVFNAIVTSLKSLDQDYSSKNYMRKFLHALPFKWIAKVTTTEEAKYLATLPLDKLIDNLKVYEMILENDGMEIDLVMRVIDSEEAAEMVLEIEALEVQPKSSYNYGEEGHFIRECLKPKENNAFVKGA</sequence>
<accession>A0A6L2KB11</accession>
<proteinExistence type="predicted"/>
<name>A0A6L2KB11_TANCI</name>
<gene>
    <name evidence="1" type="ORF">Tci_018504</name>
</gene>
<dbReference type="AlphaFoldDB" id="A0A6L2KB11"/>
<comment type="caution">
    <text evidence="1">The sequence shown here is derived from an EMBL/GenBank/DDBJ whole genome shotgun (WGS) entry which is preliminary data.</text>
</comment>
<reference evidence="1" key="1">
    <citation type="journal article" date="2019" name="Sci. Rep.">
        <title>Draft genome of Tanacetum cinerariifolium, the natural source of mosquito coil.</title>
        <authorList>
            <person name="Yamashiro T."/>
            <person name="Shiraishi A."/>
            <person name="Satake H."/>
            <person name="Nakayama K."/>
        </authorList>
    </citation>
    <scope>NUCLEOTIDE SEQUENCE</scope>
</reference>